<comment type="caution">
    <text evidence="4">The sequence shown here is derived from an EMBL/GenBank/DDBJ whole genome shotgun (WGS) entry which is preliminary data.</text>
</comment>
<evidence type="ECO:0000256" key="3">
    <source>
        <dbReference type="ARBA" id="ARBA00023242"/>
    </source>
</evidence>
<dbReference type="InterPro" id="IPR010414">
    <property type="entry name" value="FRG1"/>
</dbReference>
<reference evidence="4 5" key="1">
    <citation type="submission" date="2024-06" db="EMBL/GenBank/DDBJ databases">
        <title>A chromosome-level genome assembly of beet webworm, Loxostege sticticalis.</title>
        <authorList>
            <person name="Zhang Y."/>
        </authorList>
    </citation>
    <scope>NUCLEOTIDE SEQUENCE [LARGE SCALE GENOMIC DNA]</scope>
    <source>
        <strain evidence="4">AQ026</strain>
        <tissue evidence="4">Whole body</tissue>
    </source>
</reference>
<dbReference type="PANTHER" id="PTHR12928:SF0">
    <property type="entry name" value="FSHD REGION GENE 1"/>
    <property type="match status" value="1"/>
</dbReference>
<gene>
    <name evidence="4" type="ORF">ABMA27_002855</name>
</gene>
<dbReference type="Proteomes" id="UP001549920">
    <property type="component" value="Unassembled WGS sequence"/>
</dbReference>
<dbReference type="EMBL" id="JBEUOH010000013">
    <property type="protein sequence ID" value="KAL0880429.1"/>
    <property type="molecule type" value="Genomic_DNA"/>
</dbReference>
<evidence type="ECO:0008006" key="6">
    <source>
        <dbReference type="Google" id="ProtNLM"/>
    </source>
</evidence>
<organism evidence="4 5">
    <name type="scientific">Loxostege sticticalis</name>
    <name type="common">Beet webworm moth</name>
    <dbReference type="NCBI Taxonomy" id="481309"/>
    <lineage>
        <taxon>Eukaryota</taxon>
        <taxon>Metazoa</taxon>
        <taxon>Ecdysozoa</taxon>
        <taxon>Arthropoda</taxon>
        <taxon>Hexapoda</taxon>
        <taxon>Insecta</taxon>
        <taxon>Pterygota</taxon>
        <taxon>Neoptera</taxon>
        <taxon>Endopterygota</taxon>
        <taxon>Lepidoptera</taxon>
        <taxon>Glossata</taxon>
        <taxon>Ditrysia</taxon>
        <taxon>Pyraloidea</taxon>
        <taxon>Crambidae</taxon>
        <taxon>Pyraustinae</taxon>
        <taxon>Loxostege</taxon>
    </lineage>
</organism>
<evidence type="ECO:0000313" key="5">
    <source>
        <dbReference type="Proteomes" id="UP001549920"/>
    </source>
</evidence>
<dbReference type="Pfam" id="PF06229">
    <property type="entry name" value="FRG1"/>
    <property type="match status" value="1"/>
</dbReference>
<proteinExistence type="inferred from homology"/>
<dbReference type="InterPro" id="IPR008999">
    <property type="entry name" value="Actin-crosslinking"/>
</dbReference>
<dbReference type="Gene3D" id="2.80.10.50">
    <property type="match status" value="1"/>
</dbReference>
<accession>A0ABR3HV96</accession>
<evidence type="ECO:0000313" key="4">
    <source>
        <dbReference type="EMBL" id="KAL0880429.1"/>
    </source>
</evidence>
<name>A0ABR3HV96_LOXSC</name>
<comment type="subcellular location">
    <subcellularLocation>
        <location evidence="1">Nucleus</location>
        <location evidence="1">Nucleolus</location>
    </subcellularLocation>
</comment>
<protein>
    <recommendedName>
        <fullName evidence="6">Actin-bundling protein</fullName>
    </recommendedName>
</protein>
<evidence type="ECO:0000256" key="2">
    <source>
        <dbReference type="ARBA" id="ARBA00010878"/>
    </source>
</evidence>
<dbReference type="SUPFAM" id="SSF50405">
    <property type="entry name" value="Actin-crosslinking proteins"/>
    <property type="match status" value="1"/>
</dbReference>
<sequence>MADEYAAVKRGKLILKGDKPKAKKRKHKKSAKAEVSEVDVDSMKHGGWWTVSRIEDITGSISIEFGNNAYISALDNGLFTIGAPHGDGEGPSPEEIFTAFPAGETKFALKSGYGKYLGVSKDGTVIGRSDAVGPMEQWEPVWQDGKTAILSSINKFVSVDPEDDSVIARNLTAGELEFCNIRSNKSKEVNKAVLPAEEEGDLAEVEVNYVKKFQKFQDKKLRVNESGVSELKRAREEGTLHETLLDRRSKMKADRYCK</sequence>
<dbReference type="CDD" id="cd23338">
    <property type="entry name" value="beta-trefoil_FSCN_FRG1"/>
    <property type="match status" value="1"/>
</dbReference>
<evidence type="ECO:0000256" key="1">
    <source>
        <dbReference type="ARBA" id="ARBA00004604"/>
    </source>
</evidence>
<comment type="similarity">
    <text evidence="2">Belongs to the FRG1 family.</text>
</comment>
<keyword evidence="5" id="KW-1185">Reference proteome</keyword>
<dbReference type="PANTHER" id="PTHR12928">
    <property type="entry name" value="FRG1 PROTEIN"/>
    <property type="match status" value="1"/>
</dbReference>
<keyword evidence="3" id="KW-0539">Nucleus</keyword>